<feature type="region of interest" description="Disordered" evidence="1">
    <location>
        <begin position="1"/>
        <end position="86"/>
    </location>
</feature>
<dbReference type="EMBL" id="BFEA01000002">
    <property type="protein sequence ID" value="GBG59008.1"/>
    <property type="molecule type" value="Genomic_DNA"/>
</dbReference>
<proteinExistence type="predicted"/>
<comment type="caution">
    <text evidence="2">The sequence shown here is derived from an EMBL/GenBank/DDBJ whole genome shotgun (WGS) entry which is preliminary data.</text>
</comment>
<dbReference type="Gramene" id="GBG59008">
    <property type="protein sequence ID" value="GBG59008"/>
    <property type="gene ID" value="CBR_g24356"/>
</dbReference>
<keyword evidence="3" id="KW-1185">Reference proteome</keyword>
<gene>
    <name evidence="2" type="ORF">CBR_g24356</name>
</gene>
<dbReference type="AlphaFoldDB" id="A0A388JMI4"/>
<protein>
    <submittedName>
        <fullName evidence="2">Uncharacterized protein</fullName>
    </submittedName>
</protein>
<evidence type="ECO:0000313" key="3">
    <source>
        <dbReference type="Proteomes" id="UP000265515"/>
    </source>
</evidence>
<organism evidence="2 3">
    <name type="scientific">Chara braunii</name>
    <name type="common">Braun's stonewort</name>
    <dbReference type="NCBI Taxonomy" id="69332"/>
    <lineage>
        <taxon>Eukaryota</taxon>
        <taxon>Viridiplantae</taxon>
        <taxon>Streptophyta</taxon>
        <taxon>Charophyceae</taxon>
        <taxon>Charales</taxon>
        <taxon>Characeae</taxon>
        <taxon>Chara</taxon>
    </lineage>
</organism>
<reference evidence="2 3" key="1">
    <citation type="journal article" date="2018" name="Cell">
        <title>The Chara Genome: Secondary Complexity and Implications for Plant Terrestrialization.</title>
        <authorList>
            <person name="Nishiyama T."/>
            <person name="Sakayama H."/>
            <person name="Vries J.D."/>
            <person name="Buschmann H."/>
            <person name="Saint-Marcoux D."/>
            <person name="Ullrich K.K."/>
            <person name="Haas F.B."/>
            <person name="Vanderstraeten L."/>
            <person name="Becker D."/>
            <person name="Lang D."/>
            <person name="Vosolsobe S."/>
            <person name="Rombauts S."/>
            <person name="Wilhelmsson P.K.I."/>
            <person name="Janitza P."/>
            <person name="Kern R."/>
            <person name="Heyl A."/>
            <person name="Rumpler F."/>
            <person name="Villalobos L.I.A.C."/>
            <person name="Clay J.M."/>
            <person name="Skokan R."/>
            <person name="Toyoda A."/>
            <person name="Suzuki Y."/>
            <person name="Kagoshima H."/>
            <person name="Schijlen E."/>
            <person name="Tajeshwar N."/>
            <person name="Catarino B."/>
            <person name="Hetherington A.J."/>
            <person name="Saltykova A."/>
            <person name="Bonnot C."/>
            <person name="Breuninger H."/>
            <person name="Symeonidi A."/>
            <person name="Radhakrishnan G.V."/>
            <person name="Van Nieuwerburgh F."/>
            <person name="Deforce D."/>
            <person name="Chang C."/>
            <person name="Karol K.G."/>
            <person name="Hedrich R."/>
            <person name="Ulvskov P."/>
            <person name="Glockner G."/>
            <person name="Delwiche C.F."/>
            <person name="Petrasek J."/>
            <person name="Van de Peer Y."/>
            <person name="Friml J."/>
            <person name="Beilby M."/>
            <person name="Dolan L."/>
            <person name="Kohara Y."/>
            <person name="Sugano S."/>
            <person name="Fujiyama A."/>
            <person name="Delaux P.-M."/>
            <person name="Quint M."/>
            <person name="TheiBen G."/>
            <person name="Hagemann M."/>
            <person name="Harholt J."/>
            <person name="Dunand C."/>
            <person name="Zachgo S."/>
            <person name="Langdale J."/>
            <person name="Maumus F."/>
            <person name="Straeten D.V.D."/>
            <person name="Gould S.B."/>
            <person name="Rensing S.A."/>
        </authorList>
    </citation>
    <scope>NUCLEOTIDE SEQUENCE [LARGE SCALE GENOMIC DNA]</scope>
    <source>
        <strain evidence="2 3">S276</strain>
    </source>
</reference>
<accession>A0A388JMI4</accession>
<evidence type="ECO:0000256" key="1">
    <source>
        <dbReference type="SAM" id="MobiDB-lite"/>
    </source>
</evidence>
<feature type="compositionally biased region" description="Polar residues" evidence="1">
    <location>
        <begin position="15"/>
        <end position="25"/>
    </location>
</feature>
<dbReference type="Proteomes" id="UP000265515">
    <property type="component" value="Unassembled WGS sequence"/>
</dbReference>
<name>A0A388JMI4_CHABU</name>
<sequence>MAAPCHRLRLAEDATATSLRATAQERTAHSHRRTAMPPPPPPPCGGRNRHQPPSNCTGENCPQPPKNGSEDGCPQPWRHWRRDGDGCPMPPPPPCGGCNRHEPPSNCTGENCQQPPKNRAGDGCPPEPWSGDGDGCPMPPPPPCGGCNRHQPPQNCTGENCPQPPKNCTGDDCQAPPQPCTGGDDCMETQKPCNGTSCASCEEPLKDCDFFFNGRNKTVPSIKLAQKGAKIYTEIGSIVHQDGDKVRPVTAVNSSHCELLLMGSGGWSEEACHLRLYVNGSHIASREVNATAQPHDFLNRCIKIKINAAQYTEGGHYNGGQSNPRSCLVVRTANAFRD</sequence>
<evidence type="ECO:0000313" key="2">
    <source>
        <dbReference type="EMBL" id="GBG59008.1"/>
    </source>
</evidence>
<feature type="compositionally biased region" description="Polar residues" evidence="1">
    <location>
        <begin position="51"/>
        <end position="60"/>
    </location>
</feature>